<proteinExistence type="predicted"/>
<evidence type="ECO:0000256" key="8">
    <source>
        <dbReference type="PROSITE-ProRule" id="PRU00267"/>
    </source>
</evidence>
<dbReference type="GO" id="GO:0000981">
    <property type="term" value="F:DNA-binding transcription factor activity, RNA polymerase II-specific"/>
    <property type="evidence" value="ECO:0007669"/>
    <property type="project" value="TreeGrafter"/>
</dbReference>
<dbReference type="GO" id="GO:0000978">
    <property type="term" value="F:RNA polymerase II cis-regulatory region sequence-specific DNA binding"/>
    <property type="evidence" value="ECO:0007669"/>
    <property type="project" value="TreeGrafter"/>
</dbReference>
<evidence type="ECO:0000256" key="3">
    <source>
        <dbReference type="ARBA" id="ARBA00023015"/>
    </source>
</evidence>
<dbReference type="GO" id="GO:0005634">
    <property type="term" value="C:nucleus"/>
    <property type="evidence" value="ECO:0007669"/>
    <property type="project" value="UniProtKB-SubCell"/>
</dbReference>
<feature type="compositionally biased region" description="Basic and acidic residues" evidence="10">
    <location>
        <begin position="668"/>
        <end position="678"/>
    </location>
</feature>
<feature type="region of interest" description="Disordered" evidence="10">
    <location>
        <begin position="667"/>
        <end position="715"/>
    </location>
</feature>
<dbReference type="PROSITE" id="PS50118">
    <property type="entry name" value="HMG_BOX_2"/>
    <property type="match status" value="1"/>
</dbReference>
<name>A0A8C2M1M8_CRIGR</name>
<evidence type="ECO:0000256" key="1">
    <source>
        <dbReference type="ARBA" id="ARBA00004123"/>
    </source>
</evidence>
<dbReference type="Pfam" id="PF00505">
    <property type="entry name" value="HMG_box"/>
    <property type="match status" value="1"/>
</dbReference>
<evidence type="ECO:0000256" key="5">
    <source>
        <dbReference type="ARBA" id="ARBA00023125"/>
    </source>
</evidence>
<dbReference type="GO" id="GO:0045165">
    <property type="term" value="P:cell fate commitment"/>
    <property type="evidence" value="ECO:0007669"/>
    <property type="project" value="TreeGrafter"/>
</dbReference>
<feature type="region of interest" description="Disordered" evidence="10">
    <location>
        <begin position="74"/>
        <end position="140"/>
    </location>
</feature>
<sequence>MLTDPDLPQEFERMSSKRPASPYGETDGEVAMVTSRQKVEEEESERLPAFHLPLHVSFPNKPHSEEFQPVSLLTQETCGPRTPPAQHNTMEVDGNKVMSSLAPYNSSTSPQKAEEGGRQSGESVSSTALGTPERRKGSLADVVDTLKQRKMEELIKNEPEDTPSIEKLLSKDWKDKLLAMGSGNFGEIKGTPESLAEKERQLMGMINQLTSLREQLLAAHDEQKKLAASQIEKQRQQMELAKQQQEQIARQQQQLLQQQHKINLLQQQIQQVQGQLPPLMIPVFPPDQRTLAAAAQQGFLLPPGFSYKAGCSDPYPVQLIPTTMAAAAAATPGLGPLQLQDEVAQPLNLSAKPKTSDGKPPTSPTSPHMPALRINSGAGPLKASAPAALASPSARVSTIGYLNDHDAVTKAIQEARQMKEQLRREQQALDGKVAVVNSIGLNNCRTDKEKTTLESLTQQLAVKQNEEGKFSHGMMDFNMSGDSDGSAGVSESRIYRESRGRGSNEPHIKRPMNAFMVWAKDERRKILQAFPDMHNSNISKILGSRWKAMTNLEKQPYYEEQARLSKQHLEKYPDYKYKPRPKRTCLVDGKKLRIGEYKAIMRNRRQEMRQYFNVGQQAQIPIATAGVVYPGAIAMAGMPSPHLPSEHSSVSSSPEPGMPLIQSTYSVKGEEPHIKEEIQAEDINGEIYDEYDEEEDDPDVDYGSDSENHIAGQAN</sequence>
<dbReference type="Gene3D" id="1.10.30.10">
    <property type="entry name" value="High mobility group box domain"/>
    <property type="match status" value="1"/>
</dbReference>
<evidence type="ECO:0000256" key="4">
    <source>
        <dbReference type="ARBA" id="ARBA00023054"/>
    </source>
</evidence>
<dbReference type="InterPro" id="IPR009071">
    <property type="entry name" value="HMG_box_dom"/>
</dbReference>
<feature type="compositionally biased region" description="Polar residues" evidence="10">
    <location>
        <begin position="120"/>
        <end position="129"/>
    </location>
</feature>
<feature type="compositionally biased region" description="Polar residues" evidence="10">
    <location>
        <begin position="102"/>
        <end position="111"/>
    </location>
</feature>
<dbReference type="GO" id="GO:0032332">
    <property type="term" value="P:positive regulation of chondrocyte differentiation"/>
    <property type="evidence" value="ECO:0007669"/>
    <property type="project" value="TreeGrafter"/>
</dbReference>
<keyword evidence="6" id="KW-0804">Transcription</keyword>
<feature type="coiled-coil region" evidence="9">
    <location>
        <begin position="195"/>
        <end position="275"/>
    </location>
</feature>
<evidence type="ECO:0000256" key="7">
    <source>
        <dbReference type="ARBA" id="ARBA00023242"/>
    </source>
</evidence>
<evidence type="ECO:0000256" key="6">
    <source>
        <dbReference type="ARBA" id="ARBA00023163"/>
    </source>
</evidence>
<evidence type="ECO:0000313" key="13">
    <source>
        <dbReference type="Proteomes" id="UP000694386"/>
    </source>
</evidence>
<organism evidence="12 13">
    <name type="scientific">Cricetulus griseus</name>
    <name type="common">Chinese hamster</name>
    <name type="synonym">Cricetulus barabensis griseus</name>
    <dbReference type="NCBI Taxonomy" id="10029"/>
    <lineage>
        <taxon>Eukaryota</taxon>
        <taxon>Metazoa</taxon>
        <taxon>Chordata</taxon>
        <taxon>Craniata</taxon>
        <taxon>Vertebrata</taxon>
        <taxon>Euteleostomi</taxon>
        <taxon>Mammalia</taxon>
        <taxon>Eutheria</taxon>
        <taxon>Euarchontoglires</taxon>
        <taxon>Glires</taxon>
        <taxon>Rodentia</taxon>
        <taxon>Myomorpha</taxon>
        <taxon>Muroidea</taxon>
        <taxon>Cricetidae</taxon>
        <taxon>Cricetinae</taxon>
        <taxon>Cricetulus</taxon>
    </lineage>
</organism>
<protein>
    <submittedName>
        <fullName evidence="12">SRY (sex determining region Y)-box 5</fullName>
    </submittedName>
</protein>
<keyword evidence="3" id="KW-0805">Transcription regulation</keyword>
<dbReference type="InterPro" id="IPR036910">
    <property type="entry name" value="HMG_box_dom_sf"/>
</dbReference>
<comment type="subcellular location">
    <subcellularLocation>
        <location evidence="1">Nucleus</location>
    </subcellularLocation>
</comment>
<accession>A0A8C2M1M8</accession>
<dbReference type="FunFam" id="1.10.30.10:FF:000003">
    <property type="entry name" value="Putative transcription factor SOX-6"/>
    <property type="match status" value="1"/>
</dbReference>
<feature type="coiled-coil region" evidence="9">
    <location>
        <begin position="405"/>
        <end position="432"/>
    </location>
</feature>
<keyword evidence="5 8" id="KW-0238">DNA-binding</keyword>
<feature type="region of interest" description="Disordered" evidence="10">
    <location>
        <begin position="1"/>
        <end position="30"/>
    </location>
</feature>
<evidence type="ECO:0000313" key="12">
    <source>
        <dbReference type="Ensembl" id="ENSCGRP00001012964.1"/>
    </source>
</evidence>
<evidence type="ECO:0000256" key="9">
    <source>
        <dbReference type="SAM" id="Coils"/>
    </source>
</evidence>
<feature type="domain" description="HMG box" evidence="11">
    <location>
        <begin position="508"/>
        <end position="576"/>
    </location>
</feature>
<dbReference type="PANTHER" id="PTHR45789:SF3">
    <property type="entry name" value="TRANSCRIPTION FACTOR SOX-5"/>
    <property type="match status" value="1"/>
</dbReference>
<dbReference type="AlphaFoldDB" id="A0A8C2M1M8"/>
<dbReference type="PANTHER" id="PTHR45789">
    <property type="entry name" value="FI18025P1"/>
    <property type="match status" value="1"/>
</dbReference>
<dbReference type="InterPro" id="IPR051356">
    <property type="entry name" value="SOX/SOX-like_TF"/>
</dbReference>
<keyword evidence="7 8" id="KW-0539">Nucleus</keyword>
<reference evidence="12" key="2">
    <citation type="submission" date="2025-09" db="UniProtKB">
        <authorList>
            <consortium name="Ensembl"/>
        </authorList>
    </citation>
    <scope>IDENTIFICATION</scope>
</reference>
<feature type="region of interest" description="Disordered" evidence="10">
    <location>
        <begin position="350"/>
        <end position="384"/>
    </location>
</feature>
<dbReference type="SUPFAM" id="SSF47095">
    <property type="entry name" value="HMG-box"/>
    <property type="match status" value="1"/>
</dbReference>
<feature type="compositionally biased region" description="Acidic residues" evidence="10">
    <location>
        <begin position="679"/>
        <end position="704"/>
    </location>
</feature>
<feature type="DNA-binding region" description="HMG box" evidence="8">
    <location>
        <begin position="508"/>
        <end position="576"/>
    </location>
</feature>
<dbReference type="Ensembl" id="ENSCGRT00001017200.1">
    <property type="protein sequence ID" value="ENSCGRP00001012964.1"/>
    <property type="gene ID" value="ENSCGRG00001014221.1"/>
</dbReference>
<evidence type="ECO:0000256" key="10">
    <source>
        <dbReference type="SAM" id="MobiDB-lite"/>
    </source>
</evidence>
<reference evidence="12" key="1">
    <citation type="submission" date="2025-08" db="UniProtKB">
        <authorList>
            <consortium name="Ensembl"/>
        </authorList>
    </citation>
    <scope>IDENTIFICATION</scope>
</reference>
<gene>
    <name evidence="12" type="primary">Sox5</name>
</gene>
<dbReference type="CDD" id="cd22042">
    <property type="entry name" value="HMG-box_EGL13-like"/>
    <property type="match status" value="1"/>
</dbReference>
<keyword evidence="4 9" id="KW-0175">Coiled coil</keyword>
<evidence type="ECO:0000256" key="2">
    <source>
        <dbReference type="ARBA" id="ARBA00022782"/>
    </source>
</evidence>
<dbReference type="Proteomes" id="UP000694386">
    <property type="component" value="Unplaced"/>
</dbReference>
<dbReference type="SMART" id="SM00398">
    <property type="entry name" value="HMG"/>
    <property type="match status" value="1"/>
</dbReference>
<dbReference type="GeneTree" id="ENSGT00940000156122"/>
<evidence type="ECO:0000259" key="11">
    <source>
        <dbReference type="PROSITE" id="PS50118"/>
    </source>
</evidence>
<keyword evidence="2" id="KW-0221">Differentiation</keyword>